<dbReference type="AlphaFoldDB" id="A0A951QDJ3"/>
<reference evidence="1" key="2">
    <citation type="journal article" date="2022" name="Microbiol. Resour. Announc.">
        <title>Metagenome Sequencing to Explore Phylogenomics of Terrestrial Cyanobacteria.</title>
        <authorList>
            <person name="Ward R.D."/>
            <person name="Stajich J.E."/>
            <person name="Johansen J.R."/>
            <person name="Huntemann M."/>
            <person name="Clum A."/>
            <person name="Foster B."/>
            <person name="Foster B."/>
            <person name="Roux S."/>
            <person name="Palaniappan K."/>
            <person name="Varghese N."/>
            <person name="Mukherjee S."/>
            <person name="Reddy T.B.K."/>
            <person name="Daum C."/>
            <person name="Copeland A."/>
            <person name="Chen I.A."/>
            <person name="Ivanova N.N."/>
            <person name="Kyrpides N.C."/>
            <person name="Shapiro N."/>
            <person name="Eloe-Fadrosh E.A."/>
            <person name="Pietrasiak N."/>
        </authorList>
    </citation>
    <scope>NUCLEOTIDE SEQUENCE</scope>
    <source>
        <strain evidence="1">UHER 2000/2452</strain>
    </source>
</reference>
<evidence type="ECO:0000313" key="1">
    <source>
        <dbReference type="EMBL" id="MBW4661287.1"/>
    </source>
</evidence>
<dbReference type="SUPFAM" id="SSF69635">
    <property type="entry name" value="Type III secretory system chaperone-like"/>
    <property type="match status" value="1"/>
</dbReference>
<sequence>MTAYELDLESPDSNADDTVMLNYVEIIETVIASLQEDQSAMVSQGEGGYVWKFKYGSVEVFVKLPGVTDEDELTVWAAVMKLPAKNEAGLLRKLMEMNWNSTLEARFAVADDQVVVCATRTLAELSPAEVSRNITIVATIADDNDESLQAEFG</sequence>
<dbReference type="Gene3D" id="3.30.1460.10">
    <property type="match status" value="1"/>
</dbReference>
<name>A0A951QDJ3_9CYAN</name>
<dbReference type="Pfam" id="PF10722">
    <property type="entry name" value="YbjN"/>
    <property type="match status" value="1"/>
</dbReference>
<dbReference type="InterPro" id="IPR019660">
    <property type="entry name" value="Put_sensory_transdc_reg_YbjN"/>
</dbReference>
<organism evidence="1 2">
    <name type="scientific">Drouetiella hepatica Uher 2000/2452</name>
    <dbReference type="NCBI Taxonomy" id="904376"/>
    <lineage>
        <taxon>Bacteria</taxon>
        <taxon>Bacillati</taxon>
        <taxon>Cyanobacteriota</taxon>
        <taxon>Cyanophyceae</taxon>
        <taxon>Oculatellales</taxon>
        <taxon>Oculatellaceae</taxon>
        <taxon>Drouetiella</taxon>
    </lineage>
</organism>
<proteinExistence type="predicted"/>
<dbReference type="CDD" id="cd17036">
    <property type="entry name" value="T3SC_YbjN-like_1"/>
    <property type="match status" value="1"/>
</dbReference>
<protein>
    <submittedName>
        <fullName evidence="1">YbjN domain-containing protein</fullName>
    </submittedName>
</protein>
<evidence type="ECO:0000313" key="2">
    <source>
        <dbReference type="Proteomes" id="UP000757435"/>
    </source>
</evidence>
<reference evidence="1" key="1">
    <citation type="submission" date="2021-05" db="EMBL/GenBank/DDBJ databases">
        <authorList>
            <person name="Pietrasiak N."/>
            <person name="Ward R."/>
            <person name="Stajich J.E."/>
            <person name="Kurbessoian T."/>
        </authorList>
    </citation>
    <scope>NUCLEOTIDE SEQUENCE</scope>
    <source>
        <strain evidence="1">UHER 2000/2452</strain>
    </source>
</reference>
<dbReference type="Proteomes" id="UP000757435">
    <property type="component" value="Unassembled WGS sequence"/>
</dbReference>
<accession>A0A951QDJ3</accession>
<comment type="caution">
    <text evidence="1">The sequence shown here is derived from an EMBL/GenBank/DDBJ whole genome shotgun (WGS) entry which is preliminary data.</text>
</comment>
<dbReference type="EMBL" id="JAHHHD010000033">
    <property type="protein sequence ID" value="MBW4661287.1"/>
    <property type="molecule type" value="Genomic_DNA"/>
</dbReference>
<gene>
    <name evidence="1" type="ORF">KME15_21650</name>
</gene>